<dbReference type="EMBL" id="JBAKFJ010000001">
    <property type="protein sequence ID" value="MEX0386126.1"/>
    <property type="molecule type" value="Genomic_DNA"/>
</dbReference>
<evidence type="ECO:0000313" key="3">
    <source>
        <dbReference type="EMBL" id="MEX0386126.1"/>
    </source>
</evidence>
<protein>
    <submittedName>
        <fullName evidence="3">Amidase family protein</fullName>
    </submittedName>
</protein>
<feature type="domain" description="Amidase" evidence="2">
    <location>
        <begin position="12"/>
        <end position="107"/>
    </location>
</feature>
<keyword evidence="4" id="KW-1185">Reference proteome</keyword>
<evidence type="ECO:0000259" key="2">
    <source>
        <dbReference type="Pfam" id="PF01425"/>
    </source>
</evidence>
<organism evidence="3 4">
    <name type="scientific">Spiribacter onubensis</name>
    <dbReference type="NCBI Taxonomy" id="3122420"/>
    <lineage>
        <taxon>Bacteria</taxon>
        <taxon>Pseudomonadati</taxon>
        <taxon>Pseudomonadota</taxon>
        <taxon>Gammaproteobacteria</taxon>
        <taxon>Chromatiales</taxon>
        <taxon>Ectothiorhodospiraceae</taxon>
        <taxon>Spiribacter</taxon>
    </lineage>
</organism>
<comment type="caution">
    <text evidence="3">The sequence shown here is derived from an EMBL/GenBank/DDBJ whole genome shotgun (WGS) entry which is preliminary data.</text>
</comment>
<comment type="similarity">
    <text evidence="1">Belongs to the amidase family.</text>
</comment>
<dbReference type="SUPFAM" id="SSF75304">
    <property type="entry name" value="Amidase signature (AS) enzymes"/>
    <property type="match status" value="1"/>
</dbReference>
<evidence type="ECO:0000256" key="1">
    <source>
        <dbReference type="ARBA" id="ARBA00009199"/>
    </source>
</evidence>
<proteinExistence type="inferred from homology"/>
<dbReference type="InterPro" id="IPR000120">
    <property type="entry name" value="Amidase"/>
</dbReference>
<dbReference type="PANTHER" id="PTHR11895:SF7">
    <property type="entry name" value="GLUTAMYL-TRNA(GLN) AMIDOTRANSFERASE SUBUNIT A, MITOCHONDRIAL"/>
    <property type="match status" value="1"/>
</dbReference>
<sequence length="125" mass="13864">MEQASAITLDEFLRANERRNALGRQLRQLHARIDFIATPTVPMPAFAVGQEVPPDQGMRRWHEWAPFSYPFNLTQQPAASLPCGMTTDGLPIGVQLVADQYADASLLNACQSLEGQLTSQWPTLL</sequence>
<dbReference type="InterPro" id="IPR023631">
    <property type="entry name" value="Amidase_dom"/>
</dbReference>
<dbReference type="InterPro" id="IPR036928">
    <property type="entry name" value="AS_sf"/>
</dbReference>
<dbReference type="PANTHER" id="PTHR11895">
    <property type="entry name" value="TRANSAMIDASE"/>
    <property type="match status" value="1"/>
</dbReference>
<dbReference type="Pfam" id="PF01425">
    <property type="entry name" value="Amidase"/>
    <property type="match status" value="1"/>
</dbReference>
<reference evidence="3 4" key="1">
    <citation type="submission" date="2024-02" db="EMBL/GenBank/DDBJ databases">
        <title>New especies of Spiribacter isolated from saline water.</title>
        <authorList>
            <person name="Leon M.J."/>
            <person name="De La Haba R."/>
            <person name="Sanchez-Porro C."/>
            <person name="Ventosa A."/>
        </authorList>
    </citation>
    <scope>NUCLEOTIDE SEQUENCE [LARGE SCALE GENOMIC DNA]</scope>
    <source>
        <strain evidence="4">ag22IC4-227</strain>
    </source>
</reference>
<dbReference type="RefSeq" id="WP_367966604.1">
    <property type="nucleotide sequence ID" value="NZ_JBAKFJ010000001.1"/>
</dbReference>
<dbReference type="Gene3D" id="3.90.1300.10">
    <property type="entry name" value="Amidase signature (AS) domain"/>
    <property type="match status" value="1"/>
</dbReference>
<name>A0ABV3S7L7_9GAMM</name>
<dbReference type="Proteomes" id="UP001556653">
    <property type="component" value="Unassembled WGS sequence"/>
</dbReference>
<evidence type="ECO:0000313" key="4">
    <source>
        <dbReference type="Proteomes" id="UP001556653"/>
    </source>
</evidence>
<accession>A0ABV3S7L7</accession>
<gene>
    <name evidence="3" type="ORF">V6X64_03820</name>
</gene>